<evidence type="ECO:0000313" key="2">
    <source>
        <dbReference type="EMBL" id="CAG8797200.1"/>
    </source>
</evidence>
<sequence length="91" mass="10345">TAQVEANSVAEDKGLTRNFDAVENHSKKRQKRQVKVSKEEVTMLNGVKRHRSSEDSLVDNEVASSSHPSKRRKENEEEAKLLKVEKTKNTL</sequence>
<proteinExistence type="predicted"/>
<keyword evidence="3" id="KW-1185">Reference proteome</keyword>
<feature type="non-terminal residue" evidence="2">
    <location>
        <position position="1"/>
    </location>
</feature>
<feature type="compositionally biased region" description="Basic and acidic residues" evidence="1">
    <location>
        <begin position="73"/>
        <end position="91"/>
    </location>
</feature>
<comment type="caution">
    <text evidence="2">The sequence shown here is derived from an EMBL/GenBank/DDBJ whole genome shotgun (WGS) entry which is preliminary data.</text>
</comment>
<feature type="compositionally biased region" description="Basic and acidic residues" evidence="1">
    <location>
        <begin position="10"/>
        <end position="25"/>
    </location>
</feature>
<dbReference type="EMBL" id="CAJVPY010031940">
    <property type="protein sequence ID" value="CAG8797200.1"/>
    <property type="molecule type" value="Genomic_DNA"/>
</dbReference>
<dbReference type="AlphaFoldDB" id="A0A9N9P7F3"/>
<organism evidence="2 3">
    <name type="scientific">Dentiscutata erythropus</name>
    <dbReference type="NCBI Taxonomy" id="1348616"/>
    <lineage>
        <taxon>Eukaryota</taxon>
        <taxon>Fungi</taxon>
        <taxon>Fungi incertae sedis</taxon>
        <taxon>Mucoromycota</taxon>
        <taxon>Glomeromycotina</taxon>
        <taxon>Glomeromycetes</taxon>
        <taxon>Diversisporales</taxon>
        <taxon>Gigasporaceae</taxon>
        <taxon>Dentiscutata</taxon>
    </lineage>
</organism>
<gene>
    <name evidence="2" type="ORF">DERYTH_LOCUS22630</name>
</gene>
<name>A0A9N9P7F3_9GLOM</name>
<evidence type="ECO:0000313" key="3">
    <source>
        <dbReference type="Proteomes" id="UP000789405"/>
    </source>
</evidence>
<feature type="region of interest" description="Disordered" evidence="1">
    <location>
        <begin position="1"/>
        <end position="91"/>
    </location>
</feature>
<reference evidence="2" key="1">
    <citation type="submission" date="2021-06" db="EMBL/GenBank/DDBJ databases">
        <authorList>
            <person name="Kallberg Y."/>
            <person name="Tangrot J."/>
            <person name="Rosling A."/>
        </authorList>
    </citation>
    <scope>NUCLEOTIDE SEQUENCE</scope>
    <source>
        <strain evidence="2">MA453B</strain>
    </source>
</reference>
<feature type="non-terminal residue" evidence="2">
    <location>
        <position position="91"/>
    </location>
</feature>
<protein>
    <submittedName>
        <fullName evidence="2">17378_t:CDS:1</fullName>
    </submittedName>
</protein>
<accession>A0A9N9P7F3</accession>
<evidence type="ECO:0000256" key="1">
    <source>
        <dbReference type="SAM" id="MobiDB-lite"/>
    </source>
</evidence>
<feature type="compositionally biased region" description="Basic residues" evidence="1">
    <location>
        <begin position="26"/>
        <end position="35"/>
    </location>
</feature>
<dbReference type="Proteomes" id="UP000789405">
    <property type="component" value="Unassembled WGS sequence"/>
</dbReference>